<evidence type="ECO:0000313" key="3">
    <source>
        <dbReference type="Proteomes" id="UP000003706"/>
    </source>
</evidence>
<keyword evidence="3" id="KW-1185">Reference proteome</keyword>
<feature type="transmembrane region" description="Helical" evidence="1">
    <location>
        <begin position="26"/>
        <end position="45"/>
    </location>
</feature>
<evidence type="ECO:0000256" key="1">
    <source>
        <dbReference type="SAM" id="Phobius"/>
    </source>
</evidence>
<keyword evidence="1" id="KW-1133">Transmembrane helix</keyword>
<evidence type="ECO:0000313" key="2">
    <source>
        <dbReference type="EMBL" id="EHP84328.1"/>
    </source>
</evidence>
<dbReference type="AlphaFoldDB" id="H1L0W8"/>
<accession>H1L0W8</accession>
<proteinExistence type="predicted"/>
<keyword evidence="1" id="KW-0472">Membrane</keyword>
<dbReference type="Proteomes" id="UP000003706">
    <property type="component" value="Unassembled WGS sequence"/>
</dbReference>
<dbReference type="EMBL" id="AGJL01000054">
    <property type="protein sequence ID" value="EHP84328.1"/>
    <property type="molecule type" value="Genomic_DNA"/>
</dbReference>
<name>H1L0W8_9EURY</name>
<gene>
    <name evidence="2" type="ORF">MetfoDRAFT_1692</name>
</gene>
<reference evidence="2 3" key="1">
    <citation type="submission" date="2011-09" db="EMBL/GenBank/DDBJ databases">
        <title>The draft genome of Methanotorris formicicus Mc-S-70.</title>
        <authorList>
            <consortium name="US DOE Joint Genome Institute (JGI-PGF)"/>
            <person name="Lucas S."/>
            <person name="Han J."/>
            <person name="Lapidus A."/>
            <person name="Cheng J.-F."/>
            <person name="Goodwin L."/>
            <person name="Pitluck S."/>
            <person name="Peters L."/>
            <person name="Land M.L."/>
            <person name="Hauser L."/>
            <person name="Sieprawska-Lupa M."/>
            <person name="Takai K."/>
            <person name="Miyazaki J."/>
            <person name="Whitman W."/>
            <person name="Woyke T.J."/>
        </authorList>
    </citation>
    <scope>NUCLEOTIDE SEQUENCE [LARGE SCALE GENOMIC DNA]</scope>
    <source>
        <strain evidence="2 3">Mc-S-70</strain>
    </source>
</reference>
<keyword evidence="1" id="KW-0812">Transmembrane</keyword>
<sequence>MNIKELILNPNDFFKNLANKEVSLKTPFLIVLIFSVFMSAYTTILHQ</sequence>
<dbReference type="STRING" id="647171.MetfoDRAFT_1692"/>
<protein>
    <submittedName>
        <fullName evidence="2">Uncharacterized protein</fullName>
    </submittedName>
</protein>
<comment type="caution">
    <text evidence="2">The sequence shown here is derived from an EMBL/GenBank/DDBJ whole genome shotgun (WGS) entry which is preliminary data.</text>
</comment>
<dbReference type="RefSeq" id="WP_007045115.1">
    <property type="nucleotide sequence ID" value="NZ_AGJL01000054.1"/>
</dbReference>
<organism evidence="2 3">
    <name type="scientific">Methanotorris formicicus Mc-S-70</name>
    <dbReference type="NCBI Taxonomy" id="647171"/>
    <lineage>
        <taxon>Archaea</taxon>
        <taxon>Methanobacteriati</taxon>
        <taxon>Methanobacteriota</taxon>
        <taxon>Methanomada group</taxon>
        <taxon>Methanococci</taxon>
        <taxon>Methanococcales</taxon>
        <taxon>Methanocaldococcaceae</taxon>
        <taxon>Methanotorris</taxon>
    </lineage>
</organism>